<comment type="caution">
    <text evidence="1">The sequence shown here is derived from an EMBL/GenBank/DDBJ whole genome shotgun (WGS) entry which is preliminary data.</text>
</comment>
<gene>
    <name evidence="1" type="ORF">L6452_44457</name>
</gene>
<sequence>MPTPPHHTTTTITILQRTTQPSPGDPSNYKYHHSAGSFCTHFFYIFFRTVHLNLSSFIIKSTTSADLHHHPKDSINETEWQHKPKLHQPLLAYKWLAMHLSSSTTTYFITPQIWFTNFIRTQVS</sequence>
<organism evidence="1 2">
    <name type="scientific">Arctium lappa</name>
    <name type="common">Greater burdock</name>
    <name type="synonym">Lappa major</name>
    <dbReference type="NCBI Taxonomy" id="4217"/>
    <lineage>
        <taxon>Eukaryota</taxon>
        <taxon>Viridiplantae</taxon>
        <taxon>Streptophyta</taxon>
        <taxon>Embryophyta</taxon>
        <taxon>Tracheophyta</taxon>
        <taxon>Spermatophyta</taxon>
        <taxon>Magnoliopsida</taxon>
        <taxon>eudicotyledons</taxon>
        <taxon>Gunneridae</taxon>
        <taxon>Pentapetalae</taxon>
        <taxon>asterids</taxon>
        <taxon>campanulids</taxon>
        <taxon>Asterales</taxon>
        <taxon>Asteraceae</taxon>
        <taxon>Carduoideae</taxon>
        <taxon>Cardueae</taxon>
        <taxon>Arctiinae</taxon>
        <taxon>Arctium</taxon>
    </lineage>
</organism>
<proteinExistence type="predicted"/>
<keyword evidence="2" id="KW-1185">Reference proteome</keyword>
<protein>
    <submittedName>
        <fullName evidence="1">Uncharacterized protein</fullName>
    </submittedName>
</protein>
<evidence type="ECO:0000313" key="2">
    <source>
        <dbReference type="Proteomes" id="UP001055879"/>
    </source>
</evidence>
<evidence type="ECO:0000313" key="1">
    <source>
        <dbReference type="EMBL" id="KAI3665822.1"/>
    </source>
</evidence>
<dbReference type="EMBL" id="CM042064">
    <property type="protein sequence ID" value="KAI3665822.1"/>
    <property type="molecule type" value="Genomic_DNA"/>
</dbReference>
<reference evidence="2" key="1">
    <citation type="journal article" date="2022" name="Mol. Ecol. Resour.">
        <title>The genomes of chicory, endive, great burdock and yacon provide insights into Asteraceae palaeo-polyploidization history and plant inulin production.</title>
        <authorList>
            <person name="Fan W."/>
            <person name="Wang S."/>
            <person name="Wang H."/>
            <person name="Wang A."/>
            <person name="Jiang F."/>
            <person name="Liu H."/>
            <person name="Zhao H."/>
            <person name="Xu D."/>
            <person name="Zhang Y."/>
        </authorList>
    </citation>
    <scope>NUCLEOTIDE SEQUENCE [LARGE SCALE GENOMIC DNA]</scope>
    <source>
        <strain evidence="2">cv. Niubang</strain>
    </source>
</reference>
<name>A0ACB8XFT7_ARCLA</name>
<accession>A0ACB8XFT7</accession>
<reference evidence="1 2" key="2">
    <citation type="journal article" date="2022" name="Mol. Ecol. Resour.">
        <title>The genomes of chicory, endive, great burdock and yacon provide insights into Asteraceae paleo-polyploidization history and plant inulin production.</title>
        <authorList>
            <person name="Fan W."/>
            <person name="Wang S."/>
            <person name="Wang H."/>
            <person name="Wang A."/>
            <person name="Jiang F."/>
            <person name="Liu H."/>
            <person name="Zhao H."/>
            <person name="Xu D."/>
            <person name="Zhang Y."/>
        </authorList>
    </citation>
    <scope>NUCLEOTIDE SEQUENCE [LARGE SCALE GENOMIC DNA]</scope>
    <source>
        <strain evidence="2">cv. Niubang</strain>
    </source>
</reference>
<dbReference type="Proteomes" id="UP001055879">
    <property type="component" value="Linkage Group LG18"/>
</dbReference>